<organism evidence="2 3">
    <name type="scientific">Shiella aurantiaca</name>
    <dbReference type="NCBI Taxonomy" id="3058365"/>
    <lineage>
        <taxon>Bacteria</taxon>
        <taxon>Pseudomonadati</taxon>
        <taxon>Bacteroidota</taxon>
        <taxon>Cytophagia</taxon>
        <taxon>Cytophagales</taxon>
        <taxon>Shiellaceae</taxon>
        <taxon>Shiella</taxon>
    </lineage>
</organism>
<dbReference type="EMBL" id="JAUHJS010000001">
    <property type="protein sequence ID" value="MDN4163942.1"/>
    <property type="molecule type" value="Genomic_DNA"/>
</dbReference>
<proteinExistence type="predicted"/>
<keyword evidence="1" id="KW-0812">Transmembrane</keyword>
<name>A0ABT8F0H4_9BACT</name>
<keyword evidence="1" id="KW-0472">Membrane</keyword>
<gene>
    <name evidence="2" type="ORF">QWY31_00435</name>
</gene>
<keyword evidence="1" id="KW-1133">Transmembrane helix</keyword>
<sequence>MQTVKIVAKILFYISGLLAGFYLVVPAYSALSLLTGWWLELGEGGNRFYICYPFTETHFLIGQYHLPYIVFNFLLPLLCYGLFFWLLAQVFRVFFQPKLFTEVGVAHLSRFYQANFLVPSLVTILMSFFVDLDNVTWVLIGAHAIMGVFAYFLAAIFRQGVHLQHEQDLFV</sequence>
<protein>
    <submittedName>
        <fullName evidence="2">DUF2975 domain-containing protein</fullName>
    </submittedName>
</protein>
<keyword evidence="3" id="KW-1185">Reference proteome</keyword>
<dbReference type="Proteomes" id="UP001168552">
    <property type="component" value="Unassembled WGS sequence"/>
</dbReference>
<evidence type="ECO:0000313" key="2">
    <source>
        <dbReference type="EMBL" id="MDN4163942.1"/>
    </source>
</evidence>
<comment type="caution">
    <text evidence="2">The sequence shown here is derived from an EMBL/GenBank/DDBJ whole genome shotgun (WGS) entry which is preliminary data.</text>
</comment>
<evidence type="ECO:0000313" key="3">
    <source>
        <dbReference type="Proteomes" id="UP001168552"/>
    </source>
</evidence>
<feature type="transmembrane region" description="Helical" evidence="1">
    <location>
        <begin position="12"/>
        <end position="39"/>
    </location>
</feature>
<feature type="transmembrane region" description="Helical" evidence="1">
    <location>
        <begin position="111"/>
        <end position="130"/>
    </location>
</feature>
<dbReference type="RefSeq" id="WP_320002471.1">
    <property type="nucleotide sequence ID" value="NZ_JAUHJS010000001.1"/>
</dbReference>
<reference evidence="2" key="1">
    <citation type="submission" date="2023-06" db="EMBL/GenBank/DDBJ databases">
        <title>Cytophagales bacterium Strain LB-30, isolated from soil.</title>
        <authorList>
            <person name="Liu B."/>
        </authorList>
    </citation>
    <scope>NUCLEOTIDE SEQUENCE</scope>
    <source>
        <strain evidence="2">LB-30</strain>
    </source>
</reference>
<evidence type="ECO:0000256" key="1">
    <source>
        <dbReference type="SAM" id="Phobius"/>
    </source>
</evidence>
<feature type="transmembrane region" description="Helical" evidence="1">
    <location>
        <begin position="136"/>
        <end position="157"/>
    </location>
</feature>
<feature type="transmembrane region" description="Helical" evidence="1">
    <location>
        <begin position="68"/>
        <end position="91"/>
    </location>
</feature>
<accession>A0ABT8F0H4</accession>